<dbReference type="NCBIfam" id="TIGR01614">
    <property type="entry name" value="PME_inhib"/>
    <property type="match status" value="1"/>
</dbReference>
<dbReference type="GO" id="GO:0004857">
    <property type="term" value="F:enzyme inhibitor activity"/>
    <property type="evidence" value="ECO:0007669"/>
    <property type="project" value="InterPro"/>
</dbReference>
<evidence type="ECO:0000256" key="4">
    <source>
        <dbReference type="SAM" id="SignalP"/>
    </source>
</evidence>
<keyword evidence="7" id="KW-1185">Reference proteome</keyword>
<evidence type="ECO:0000313" key="6">
    <source>
        <dbReference type="EMBL" id="TVU22413.1"/>
    </source>
</evidence>
<dbReference type="InterPro" id="IPR035513">
    <property type="entry name" value="Invertase/methylesterase_inhib"/>
</dbReference>
<evidence type="ECO:0000256" key="2">
    <source>
        <dbReference type="ARBA" id="ARBA00023157"/>
    </source>
</evidence>
<dbReference type="SUPFAM" id="SSF101148">
    <property type="entry name" value="Plant invertase/pectin methylesterase inhibitor"/>
    <property type="match status" value="1"/>
</dbReference>
<accession>A0A5J9UFB5</accession>
<dbReference type="PANTHER" id="PTHR35357">
    <property type="entry name" value="OS02G0537100 PROTEIN"/>
    <property type="match status" value="1"/>
</dbReference>
<evidence type="ECO:0000313" key="7">
    <source>
        <dbReference type="Proteomes" id="UP000324897"/>
    </source>
</evidence>
<dbReference type="FunFam" id="1.20.140.40:FF:000003">
    <property type="entry name" value="Invertase/pectin methylesterase inhibitor family protein"/>
    <property type="match status" value="1"/>
</dbReference>
<evidence type="ECO:0000256" key="1">
    <source>
        <dbReference type="ARBA" id="ARBA00022729"/>
    </source>
</evidence>
<dbReference type="Proteomes" id="UP000324897">
    <property type="component" value="Unassembled WGS sequence"/>
</dbReference>
<organism evidence="6 7">
    <name type="scientific">Eragrostis curvula</name>
    <name type="common">weeping love grass</name>
    <dbReference type="NCBI Taxonomy" id="38414"/>
    <lineage>
        <taxon>Eukaryota</taxon>
        <taxon>Viridiplantae</taxon>
        <taxon>Streptophyta</taxon>
        <taxon>Embryophyta</taxon>
        <taxon>Tracheophyta</taxon>
        <taxon>Spermatophyta</taxon>
        <taxon>Magnoliopsida</taxon>
        <taxon>Liliopsida</taxon>
        <taxon>Poales</taxon>
        <taxon>Poaceae</taxon>
        <taxon>PACMAD clade</taxon>
        <taxon>Chloridoideae</taxon>
        <taxon>Eragrostideae</taxon>
        <taxon>Eragrostidinae</taxon>
        <taxon>Eragrostis</taxon>
    </lineage>
</organism>
<dbReference type="InterPro" id="IPR006501">
    <property type="entry name" value="Pectinesterase_inhib_dom"/>
</dbReference>
<evidence type="ECO:0000259" key="5">
    <source>
        <dbReference type="SMART" id="SM00856"/>
    </source>
</evidence>
<dbReference type="Gramene" id="TVU22413">
    <property type="protein sequence ID" value="TVU22413"/>
    <property type="gene ID" value="EJB05_32107"/>
</dbReference>
<dbReference type="SMART" id="SM00856">
    <property type="entry name" value="PMEI"/>
    <property type="match status" value="1"/>
</dbReference>
<protein>
    <recommendedName>
        <fullName evidence="5">Pectinesterase inhibitor domain-containing protein</fullName>
    </recommendedName>
</protein>
<dbReference type="PROSITE" id="PS51257">
    <property type="entry name" value="PROKAR_LIPOPROTEIN"/>
    <property type="match status" value="1"/>
</dbReference>
<feature type="non-terminal residue" evidence="6">
    <location>
        <position position="1"/>
    </location>
</feature>
<reference evidence="6 7" key="1">
    <citation type="journal article" date="2019" name="Sci. Rep.">
        <title>A high-quality genome of Eragrostis curvula grass provides insights into Poaceae evolution and supports new strategies to enhance forage quality.</title>
        <authorList>
            <person name="Carballo J."/>
            <person name="Santos B.A.C.M."/>
            <person name="Zappacosta D."/>
            <person name="Garbus I."/>
            <person name="Selva J.P."/>
            <person name="Gallo C.A."/>
            <person name="Diaz A."/>
            <person name="Albertini E."/>
            <person name="Caccamo M."/>
            <person name="Echenique V."/>
        </authorList>
    </citation>
    <scope>NUCLEOTIDE SEQUENCE [LARGE SCALE GENOMIC DNA]</scope>
    <source>
        <strain evidence="7">cv. Victoria</strain>
        <tissue evidence="6">Leaf</tissue>
    </source>
</reference>
<proteinExistence type="inferred from homology"/>
<dbReference type="PANTHER" id="PTHR35357:SF27">
    <property type="entry name" value="OS01G0253200 PROTEIN"/>
    <property type="match status" value="1"/>
</dbReference>
<dbReference type="Pfam" id="PF04043">
    <property type="entry name" value="PMEI"/>
    <property type="match status" value="1"/>
</dbReference>
<keyword evidence="1 4" id="KW-0732">Signal</keyword>
<sequence length="198" mass="20816">MAGRSRALLVLAAVVAATSCSLQVAAHGPLFGTQGGPLFGATTAQQGPPATTVAEICRGTAFPELCTATAGKQAARYGTVDVLTVLQMQVDALAMRTDAARARVGKESTTASPAGRTALQQCDKFYGDVMENLGACRRAIGHKDAVTIRSTMSMVAQDLAFCDEEFRKAGEKNPLEHFDQSLGNMSEICRSLSNMITV</sequence>
<feature type="chain" id="PRO_5023936902" description="Pectinesterase inhibitor domain-containing protein" evidence="4">
    <location>
        <begin position="18"/>
        <end position="198"/>
    </location>
</feature>
<feature type="domain" description="Pectinesterase inhibitor" evidence="5">
    <location>
        <begin position="48"/>
        <end position="192"/>
    </location>
</feature>
<comment type="caution">
    <text evidence="6">The sequence shown here is derived from an EMBL/GenBank/DDBJ whole genome shotgun (WGS) entry which is preliminary data.</text>
</comment>
<name>A0A5J9UFB5_9POAL</name>
<feature type="signal peptide" evidence="4">
    <location>
        <begin position="1"/>
        <end position="17"/>
    </location>
</feature>
<gene>
    <name evidence="6" type="ORF">EJB05_32107</name>
</gene>
<dbReference type="OrthoDB" id="770764at2759"/>
<comment type="similarity">
    <text evidence="3">Belongs to the PMEI family.</text>
</comment>
<evidence type="ECO:0000256" key="3">
    <source>
        <dbReference type="ARBA" id="ARBA00038471"/>
    </source>
</evidence>
<keyword evidence="2" id="KW-1015">Disulfide bond</keyword>
<dbReference type="AlphaFoldDB" id="A0A5J9UFB5"/>
<dbReference type="EMBL" id="RWGY01000026">
    <property type="protein sequence ID" value="TVU22413.1"/>
    <property type="molecule type" value="Genomic_DNA"/>
</dbReference>
<dbReference type="CDD" id="cd15800">
    <property type="entry name" value="PMEI-like_2"/>
    <property type="match status" value="1"/>
</dbReference>
<dbReference type="Gene3D" id="1.20.140.40">
    <property type="entry name" value="Invertase/pectin methylesterase inhibitor family protein"/>
    <property type="match status" value="1"/>
</dbReference>